<protein>
    <submittedName>
        <fullName evidence="3">DUF2325 domain-containing protein</fullName>
    </submittedName>
</protein>
<evidence type="ECO:0000313" key="4">
    <source>
        <dbReference type="Proteomes" id="UP001596022"/>
    </source>
</evidence>
<evidence type="ECO:0000313" key="3">
    <source>
        <dbReference type="EMBL" id="MFC4619225.1"/>
    </source>
</evidence>
<dbReference type="Pfam" id="PF10087">
    <property type="entry name" value="DUF2325"/>
    <property type="match status" value="1"/>
</dbReference>
<evidence type="ECO:0000256" key="1">
    <source>
        <dbReference type="ARBA" id="ARBA00007189"/>
    </source>
</evidence>
<feature type="region of interest" description="Disordered" evidence="2">
    <location>
        <begin position="52"/>
        <end position="71"/>
    </location>
</feature>
<name>A0ABV9GRD0_9BACL</name>
<proteinExistence type="inferred from homology"/>
<dbReference type="Proteomes" id="UP001596022">
    <property type="component" value="Unassembled WGS sequence"/>
</dbReference>
<organism evidence="3 4">
    <name type="scientific">Camelliibacillus cellulosilyticus</name>
    <dbReference type="NCBI Taxonomy" id="2174486"/>
    <lineage>
        <taxon>Bacteria</taxon>
        <taxon>Bacillati</taxon>
        <taxon>Bacillota</taxon>
        <taxon>Bacilli</taxon>
        <taxon>Bacillales</taxon>
        <taxon>Sporolactobacillaceae</taxon>
        <taxon>Camelliibacillus</taxon>
    </lineage>
</organism>
<dbReference type="EMBL" id="JBHSFW010000006">
    <property type="protein sequence ID" value="MFC4619225.1"/>
    <property type="molecule type" value="Genomic_DNA"/>
</dbReference>
<evidence type="ECO:0000256" key="2">
    <source>
        <dbReference type="SAM" id="MobiDB-lite"/>
    </source>
</evidence>
<comment type="caution">
    <text evidence="3">The sequence shown here is derived from an EMBL/GenBank/DDBJ whole genome shotgun (WGS) entry which is preliminary data.</text>
</comment>
<dbReference type="RefSeq" id="WP_376846320.1">
    <property type="nucleotide sequence ID" value="NZ_JBHSFW010000006.1"/>
</dbReference>
<accession>A0ABV9GRD0</accession>
<dbReference type="InterPro" id="IPR016772">
    <property type="entry name" value="UCP020408"/>
</dbReference>
<gene>
    <name evidence="3" type="ORF">ACFO4N_10915</name>
</gene>
<sequence>MDKQPIFDEAKKELLKMVQGLEIANFAKDIARIQKQVNFLIALEQLENSNERSIKETTEPKEVASKKTSSEKPRYPVQEGYIFERKLKGGYIEAINAYVPEKVVRQLGLDDGDQVAAKPLATDPAHYSPLIKAGYKLRARFSKLKSQPKTHYQFKLIKKGNELSTDRAEIKYCVVEKDGDLWICHKTLSGESIQLNDLPFSILIKETEVKEFNLSEGDIVDIAYAKSNPSISRVVWKHFIDQESHTTPLPSSAYKEKSESQQIIKEHPDLRGKTVTIIGSIDHLSAYREQLTAMGANFQAMDGKEGEARIAALIKRSDFVLIIIPAVSHRGAGLAKKICKASGIPFTTIDTIGKSAVASEAIRMARDSRGSEAKTKCETF</sequence>
<comment type="similarity">
    <text evidence="1">Belongs to the UPF0751 family.</text>
</comment>
<reference evidence="4" key="1">
    <citation type="journal article" date="2019" name="Int. J. Syst. Evol. Microbiol.">
        <title>The Global Catalogue of Microorganisms (GCM) 10K type strain sequencing project: providing services to taxonomists for standard genome sequencing and annotation.</title>
        <authorList>
            <consortium name="The Broad Institute Genomics Platform"/>
            <consortium name="The Broad Institute Genome Sequencing Center for Infectious Disease"/>
            <person name="Wu L."/>
            <person name="Ma J."/>
        </authorList>
    </citation>
    <scope>NUCLEOTIDE SEQUENCE [LARGE SCALE GENOMIC DNA]</scope>
    <source>
        <strain evidence="4">CGMCC 1.16306</strain>
    </source>
</reference>
<keyword evidence="4" id="KW-1185">Reference proteome</keyword>